<gene>
    <name evidence="2" type="ORF">V6N11_019170</name>
</gene>
<evidence type="ECO:0008006" key="4">
    <source>
        <dbReference type="Google" id="ProtNLM"/>
    </source>
</evidence>
<evidence type="ECO:0000313" key="2">
    <source>
        <dbReference type="EMBL" id="KAK9006839.1"/>
    </source>
</evidence>
<evidence type="ECO:0000256" key="1">
    <source>
        <dbReference type="SAM" id="MobiDB-lite"/>
    </source>
</evidence>
<dbReference type="EMBL" id="JBBPBN010000028">
    <property type="protein sequence ID" value="KAK9006839.1"/>
    <property type="molecule type" value="Genomic_DNA"/>
</dbReference>
<name>A0ABR2R1N9_9ROSI</name>
<feature type="compositionally biased region" description="Basic and acidic residues" evidence="1">
    <location>
        <begin position="218"/>
        <end position="239"/>
    </location>
</feature>
<comment type="caution">
    <text evidence="2">The sequence shown here is derived from an EMBL/GenBank/DDBJ whole genome shotgun (WGS) entry which is preliminary data.</text>
</comment>
<organism evidence="2 3">
    <name type="scientific">Hibiscus sabdariffa</name>
    <name type="common">roselle</name>
    <dbReference type="NCBI Taxonomy" id="183260"/>
    <lineage>
        <taxon>Eukaryota</taxon>
        <taxon>Viridiplantae</taxon>
        <taxon>Streptophyta</taxon>
        <taxon>Embryophyta</taxon>
        <taxon>Tracheophyta</taxon>
        <taxon>Spermatophyta</taxon>
        <taxon>Magnoliopsida</taxon>
        <taxon>eudicotyledons</taxon>
        <taxon>Gunneridae</taxon>
        <taxon>Pentapetalae</taxon>
        <taxon>rosids</taxon>
        <taxon>malvids</taxon>
        <taxon>Malvales</taxon>
        <taxon>Malvaceae</taxon>
        <taxon>Malvoideae</taxon>
        <taxon>Hibiscus</taxon>
    </lineage>
</organism>
<protein>
    <recommendedName>
        <fullName evidence="4">RNase H type-1 domain-containing protein</fullName>
    </recommendedName>
</protein>
<sequence length="321" mass="35342">MIAIGSRLGRVIRVDTETLERLRLDKARLLLGVRCLSRIPPQIRVEMNGETFFLKVSCSAYEDDHCWIDGRKTNSAHGKSPSSDHGSLGRSWMGLEPVEVSEILGKGNKLIVDNRFDGSRGTPSTRASLGDSKEQKVGVLSSSDRPNENQLFEVQIEGGAESNSSSGHNISIEPILDPVSGMYSIRPRLVTRLKSNNVMDFCSRLMNRPNRGGFSPVKVRDSDKSQGAETREGRPEKSKGIVVSEELPRKGENFLAEAKWLERPSSAPLCFKPVIEECLEACAGLRWSIEAVSRSANSMADKLAKSGISRGAPLVWLSQKY</sequence>
<reference evidence="2 3" key="1">
    <citation type="journal article" date="2024" name="G3 (Bethesda)">
        <title>Genome assembly of Hibiscus sabdariffa L. provides insights into metabolisms of medicinal natural products.</title>
        <authorList>
            <person name="Kim T."/>
        </authorList>
    </citation>
    <scope>NUCLEOTIDE SEQUENCE [LARGE SCALE GENOMIC DNA]</scope>
    <source>
        <strain evidence="2">TK-2024</strain>
        <tissue evidence="2">Old leaves</tissue>
    </source>
</reference>
<proteinExistence type="predicted"/>
<keyword evidence="3" id="KW-1185">Reference proteome</keyword>
<feature type="region of interest" description="Disordered" evidence="1">
    <location>
        <begin position="212"/>
        <end position="239"/>
    </location>
</feature>
<accession>A0ABR2R1N9</accession>
<evidence type="ECO:0000313" key="3">
    <source>
        <dbReference type="Proteomes" id="UP001396334"/>
    </source>
</evidence>
<dbReference type="Proteomes" id="UP001396334">
    <property type="component" value="Unassembled WGS sequence"/>
</dbReference>
<feature type="region of interest" description="Disordered" evidence="1">
    <location>
        <begin position="114"/>
        <end position="148"/>
    </location>
</feature>